<keyword evidence="1" id="KW-0645">Protease</keyword>
<organism evidence="1 2">
    <name type="scientific">Candidatus Fervidibacter sacchari</name>
    <dbReference type="NCBI Taxonomy" id="1448929"/>
    <lineage>
        <taxon>Bacteria</taxon>
        <taxon>Candidatus Fervidibacterota</taxon>
        <taxon>Candidatus Fervidibacter</taxon>
    </lineage>
</organism>
<comment type="caution">
    <text evidence="1">The sequence shown here is derived from an EMBL/GenBank/DDBJ whole genome shotgun (WGS) entry which is preliminary data.</text>
</comment>
<sequence length="87" mass="10157">MAVFHDFQIQQDLQQYGQSARIDEARRYVIGHEIGHSVLWHQPEGGHHREGTSSCLMRIPANLRAEDYPNEFCDQNPGCQIRWRLNP</sequence>
<evidence type="ECO:0000313" key="1">
    <source>
        <dbReference type="EMBL" id="MCS3921237.1"/>
    </source>
</evidence>
<evidence type="ECO:0000313" key="2">
    <source>
        <dbReference type="Proteomes" id="UP001204798"/>
    </source>
</evidence>
<reference evidence="1 2" key="1">
    <citation type="submission" date="2022-08" db="EMBL/GenBank/DDBJ databases">
        <title>Bacterial and archaeal communities from various locations to study Microbial Dark Matter (Phase II).</title>
        <authorList>
            <person name="Stepanauskas R."/>
        </authorList>
    </citation>
    <scope>NUCLEOTIDE SEQUENCE [LARGE SCALE GENOMIC DNA]</scope>
    <source>
        <strain evidence="1 2">PD1</strain>
    </source>
</reference>
<keyword evidence="1" id="KW-0482">Metalloprotease</keyword>
<dbReference type="GO" id="GO:0008237">
    <property type="term" value="F:metallopeptidase activity"/>
    <property type="evidence" value="ECO:0007669"/>
    <property type="project" value="UniProtKB-KW"/>
</dbReference>
<keyword evidence="2" id="KW-1185">Reference proteome</keyword>
<protein>
    <submittedName>
        <fullName evidence="1">SprT family Zn-dependent metalloprotease</fullName>
    </submittedName>
</protein>
<dbReference type="EMBL" id="JANUCP010000011">
    <property type="protein sequence ID" value="MCS3921237.1"/>
    <property type="molecule type" value="Genomic_DNA"/>
</dbReference>
<dbReference type="Proteomes" id="UP001204798">
    <property type="component" value="Unassembled WGS sequence"/>
</dbReference>
<accession>A0ABT2ETJ4</accession>
<name>A0ABT2ETJ4_9BACT</name>
<keyword evidence="1" id="KW-0378">Hydrolase</keyword>
<proteinExistence type="predicted"/>
<gene>
    <name evidence="1" type="ORF">M2350_003683</name>
</gene>